<keyword evidence="3" id="KW-1185">Reference proteome</keyword>
<evidence type="ECO:0000256" key="1">
    <source>
        <dbReference type="SAM" id="MobiDB-lite"/>
    </source>
</evidence>
<accession>A0A918H105</accession>
<gene>
    <name evidence="2" type="ORF">GCM10014713_21730</name>
</gene>
<comment type="caution">
    <text evidence="2">The sequence shown here is derived from an EMBL/GenBank/DDBJ whole genome shotgun (WGS) entry which is preliminary data.</text>
</comment>
<proteinExistence type="predicted"/>
<organism evidence="2 3">
    <name type="scientific">Streptomyces purpureus</name>
    <dbReference type="NCBI Taxonomy" id="1951"/>
    <lineage>
        <taxon>Bacteria</taxon>
        <taxon>Bacillati</taxon>
        <taxon>Actinomycetota</taxon>
        <taxon>Actinomycetes</taxon>
        <taxon>Kitasatosporales</taxon>
        <taxon>Streptomycetaceae</taxon>
        <taxon>Streptomyces</taxon>
    </lineage>
</organism>
<dbReference type="Proteomes" id="UP000619486">
    <property type="component" value="Unassembled WGS sequence"/>
</dbReference>
<name>A0A918H105_9ACTN</name>
<reference evidence="2" key="1">
    <citation type="journal article" date="2014" name="Int. J. Syst. Evol. Microbiol.">
        <title>Complete genome sequence of Corynebacterium casei LMG S-19264T (=DSM 44701T), isolated from a smear-ripened cheese.</title>
        <authorList>
            <consortium name="US DOE Joint Genome Institute (JGI-PGF)"/>
            <person name="Walter F."/>
            <person name="Albersmeier A."/>
            <person name="Kalinowski J."/>
            <person name="Ruckert C."/>
        </authorList>
    </citation>
    <scope>NUCLEOTIDE SEQUENCE</scope>
    <source>
        <strain evidence="2">JCM 3172</strain>
    </source>
</reference>
<protein>
    <submittedName>
        <fullName evidence="2">Uncharacterized protein</fullName>
    </submittedName>
</protein>
<reference evidence="2" key="2">
    <citation type="submission" date="2020-09" db="EMBL/GenBank/DDBJ databases">
        <authorList>
            <person name="Sun Q."/>
            <person name="Ohkuma M."/>
        </authorList>
    </citation>
    <scope>NUCLEOTIDE SEQUENCE</scope>
    <source>
        <strain evidence="2">JCM 3172</strain>
    </source>
</reference>
<dbReference type="EMBL" id="BMQQ01000006">
    <property type="protein sequence ID" value="GGT27905.1"/>
    <property type="molecule type" value="Genomic_DNA"/>
</dbReference>
<feature type="compositionally biased region" description="Low complexity" evidence="1">
    <location>
        <begin position="16"/>
        <end position="25"/>
    </location>
</feature>
<evidence type="ECO:0000313" key="2">
    <source>
        <dbReference type="EMBL" id="GGT27905.1"/>
    </source>
</evidence>
<evidence type="ECO:0000313" key="3">
    <source>
        <dbReference type="Proteomes" id="UP000619486"/>
    </source>
</evidence>
<sequence length="76" mass="7826">MHAQREAFRSTVTSRGAAGLLPQPGAPAVEARLGRRLQGEAGRRPSQEVGAYGGAAAAALGFDAPVRYAETTTFAV</sequence>
<feature type="region of interest" description="Disordered" evidence="1">
    <location>
        <begin position="1"/>
        <end position="25"/>
    </location>
</feature>
<dbReference type="AlphaFoldDB" id="A0A918H105"/>